<evidence type="ECO:0000313" key="2">
    <source>
        <dbReference type="EMBL" id="KAG8093085.1"/>
    </source>
</evidence>
<gene>
    <name evidence="2" type="ORF">GUJ93_ZPchr0012g21369</name>
</gene>
<reference evidence="2" key="1">
    <citation type="journal article" date="2021" name="bioRxiv">
        <title>Whole Genome Assembly and Annotation of Northern Wild Rice, Zizania palustris L., Supports a Whole Genome Duplication in the Zizania Genus.</title>
        <authorList>
            <person name="Haas M."/>
            <person name="Kono T."/>
            <person name="Macchietto M."/>
            <person name="Millas R."/>
            <person name="McGilp L."/>
            <person name="Shao M."/>
            <person name="Duquette J."/>
            <person name="Hirsch C.N."/>
            <person name="Kimball J."/>
        </authorList>
    </citation>
    <scope>NUCLEOTIDE SEQUENCE</scope>
    <source>
        <tissue evidence="2">Fresh leaf tissue</tissue>
    </source>
</reference>
<dbReference type="PANTHER" id="PTHR33115:SF73">
    <property type="entry name" value="OS07G0649300 PROTEIN"/>
    <property type="match status" value="1"/>
</dbReference>
<dbReference type="OrthoDB" id="682451at2759"/>
<keyword evidence="1" id="KW-0472">Membrane</keyword>
<sequence>MSNTTGGEHTQTQAQTLPLLEGAGGGKVKVKVGSPEKVLNGFVWLVAVLERLGNAMGTLAFTWATVILLGGYPAVLRSKSDFLYAIIIVFMEALRMFSRGNRKDYDLFFSTRGAFTLVGLTGLLTAILYFSTVLLILRYVFMRELTTMIHDDNYKYTAASLLGNMCEHARHKLSNSDLNDLCHTLREVLEGIMDAEGAELEVLISLSSQICRAIPEDFARELDYGQIKERFVERLVTVLHANMRPCAHCPSIRRVIVEHAIHLIECNSRYANDFDKYWMAEALSMVERTPSMAENYRLLSGDAGFMEHRTPLYTLVARAKELMNREWVRGISTIT</sequence>
<dbReference type="PANTHER" id="PTHR33115">
    <property type="entry name" value="ARM REPEAT SUPERFAMILY PROTEIN"/>
    <property type="match status" value="1"/>
</dbReference>
<keyword evidence="3" id="KW-1185">Reference proteome</keyword>
<proteinExistence type="predicted"/>
<reference evidence="2" key="2">
    <citation type="submission" date="2021-02" db="EMBL/GenBank/DDBJ databases">
        <authorList>
            <person name="Kimball J.A."/>
            <person name="Haas M.W."/>
            <person name="Macchietto M."/>
            <person name="Kono T."/>
            <person name="Duquette J."/>
            <person name="Shao M."/>
        </authorList>
    </citation>
    <scope>NUCLEOTIDE SEQUENCE</scope>
    <source>
        <tissue evidence="2">Fresh leaf tissue</tissue>
    </source>
</reference>
<protein>
    <submittedName>
        <fullName evidence="2">Uncharacterized protein</fullName>
    </submittedName>
</protein>
<accession>A0A8J6BU86</accession>
<comment type="caution">
    <text evidence="2">The sequence shown here is derived from an EMBL/GenBank/DDBJ whole genome shotgun (WGS) entry which is preliminary data.</text>
</comment>
<feature type="transmembrane region" description="Helical" evidence="1">
    <location>
        <begin position="82"/>
        <end position="98"/>
    </location>
</feature>
<organism evidence="2 3">
    <name type="scientific">Zizania palustris</name>
    <name type="common">Northern wild rice</name>
    <dbReference type="NCBI Taxonomy" id="103762"/>
    <lineage>
        <taxon>Eukaryota</taxon>
        <taxon>Viridiplantae</taxon>
        <taxon>Streptophyta</taxon>
        <taxon>Embryophyta</taxon>
        <taxon>Tracheophyta</taxon>
        <taxon>Spermatophyta</taxon>
        <taxon>Magnoliopsida</taxon>
        <taxon>Liliopsida</taxon>
        <taxon>Poales</taxon>
        <taxon>Poaceae</taxon>
        <taxon>BOP clade</taxon>
        <taxon>Oryzoideae</taxon>
        <taxon>Oryzeae</taxon>
        <taxon>Zizaniinae</taxon>
        <taxon>Zizania</taxon>
    </lineage>
</organism>
<evidence type="ECO:0000313" key="3">
    <source>
        <dbReference type="Proteomes" id="UP000729402"/>
    </source>
</evidence>
<name>A0A8J6BU86_ZIZPA</name>
<dbReference type="Proteomes" id="UP000729402">
    <property type="component" value="Unassembled WGS sequence"/>
</dbReference>
<keyword evidence="1" id="KW-1133">Transmembrane helix</keyword>
<dbReference type="AlphaFoldDB" id="A0A8J6BU86"/>
<keyword evidence="1" id="KW-0812">Transmembrane</keyword>
<feature type="transmembrane region" description="Helical" evidence="1">
    <location>
        <begin position="55"/>
        <end position="75"/>
    </location>
</feature>
<dbReference type="EMBL" id="JAAALK010000080">
    <property type="protein sequence ID" value="KAG8093085.1"/>
    <property type="molecule type" value="Genomic_DNA"/>
</dbReference>
<feature type="transmembrane region" description="Helical" evidence="1">
    <location>
        <begin position="118"/>
        <end position="141"/>
    </location>
</feature>
<evidence type="ECO:0000256" key="1">
    <source>
        <dbReference type="SAM" id="Phobius"/>
    </source>
</evidence>